<sequence>MTDKDIYLWRATIKTASQDGRAFEFCQQNNILGVGWCLRDSIDQPYVPASIEECEKLGREQYDSSRGFVVSIHALKEMAVDDLLWTRHNGIYYLCRVLSTWKYNCDAAHVYEDVINYVDVEFHEIGTVEMVPGKIVNSFRARSALQRITDDIQLRFSEHLYNAITGTQFYPECAIKKEEILDFLQPEDVEEAVSLYLQLEKGYLIYSSTNKLDTQTYELVAVAKDGSHKAYPQVKTGNVSLDGNDYKGLLSNGDKVFLFTVNGEYYNTSGMDIIDKKALIDFIYGHKSIMPGRIRQWL</sequence>
<dbReference type="Proteomes" id="UP000261140">
    <property type="component" value="Unassembled WGS sequence"/>
</dbReference>
<comment type="caution">
    <text evidence="1">The sequence shown here is derived from an EMBL/GenBank/DDBJ whole genome shotgun (WGS) entry which is preliminary data.</text>
</comment>
<dbReference type="AlphaFoldDB" id="A0A3E2T2Q9"/>
<evidence type="ECO:0000313" key="1">
    <source>
        <dbReference type="EMBL" id="RGB68631.1"/>
    </source>
</evidence>
<dbReference type="RefSeq" id="WP_117506150.1">
    <property type="nucleotide sequence ID" value="NZ_QVEQ01000015.1"/>
</dbReference>
<proteinExistence type="predicted"/>
<protein>
    <submittedName>
        <fullName evidence="1">Uncharacterized protein</fullName>
    </submittedName>
</protein>
<dbReference type="EMBL" id="QVEQ01000015">
    <property type="protein sequence ID" value="RGB68631.1"/>
    <property type="molecule type" value="Genomic_DNA"/>
</dbReference>
<reference evidence="1 2" key="1">
    <citation type="submission" date="2018-08" db="EMBL/GenBank/DDBJ databases">
        <title>A genome reference for cultivated species of the human gut microbiota.</title>
        <authorList>
            <person name="Zou Y."/>
            <person name="Xue W."/>
            <person name="Luo G."/>
        </authorList>
    </citation>
    <scope>NUCLEOTIDE SEQUENCE [LARGE SCALE GENOMIC DNA]</scope>
    <source>
        <strain evidence="1 2">AF36-11AT</strain>
    </source>
</reference>
<evidence type="ECO:0000313" key="2">
    <source>
        <dbReference type="Proteomes" id="UP000261140"/>
    </source>
</evidence>
<organism evidence="1 2">
    <name type="scientific">Faecalibacterium prausnitzii</name>
    <dbReference type="NCBI Taxonomy" id="853"/>
    <lineage>
        <taxon>Bacteria</taxon>
        <taxon>Bacillati</taxon>
        <taxon>Bacillota</taxon>
        <taxon>Clostridia</taxon>
        <taxon>Eubacteriales</taxon>
        <taxon>Oscillospiraceae</taxon>
        <taxon>Faecalibacterium</taxon>
    </lineage>
</organism>
<name>A0A3E2T2Q9_9FIRM</name>
<gene>
    <name evidence="1" type="ORF">DWZ89_12250</name>
</gene>
<accession>A0A3E2T2Q9</accession>